<evidence type="ECO:0000313" key="2">
    <source>
        <dbReference type="Proteomes" id="UP000094801"/>
    </source>
</evidence>
<accession>A0A1E4T1T9</accession>
<dbReference type="AlphaFoldDB" id="A0A1E4T1T9"/>
<reference evidence="2" key="1">
    <citation type="submission" date="2016-04" db="EMBL/GenBank/DDBJ databases">
        <title>Comparative genomics of biotechnologically important yeasts.</title>
        <authorList>
            <consortium name="DOE Joint Genome Institute"/>
            <person name="Riley R."/>
            <person name="Haridas S."/>
            <person name="Wolfe K.H."/>
            <person name="Lopes M.R."/>
            <person name="Hittinger C.T."/>
            <person name="Goker M."/>
            <person name="Salamov A."/>
            <person name="Wisecaver J."/>
            <person name="Long T.M."/>
            <person name="Aerts A.L."/>
            <person name="Barry K."/>
            <person name="Choi C."/>
            <person name="Clum A."/>
            <person name="Coughlan A.Y."/>
            <person name="Deshpande S."/>
            <person name="Douglass A.P."/>
            <person name="Hanson S.J."/>
            <person name="Klenk H.-P."/>
            <person name="Labutti K."/>
            <person name="Lapidus A."/>
            <person name="Lindquist E."/>
            <person name="Lipzen A."/>
            <person name="Meier-Kolthoff J.P."/>
            <person name="Ohm R.A."/>
            <person name="Otillar R.P."/>
            <person name="Pangilinan J."/>
            <person name="Peng Y."/>
            <person name="Rokas A."/>
            <person name="Rosa C.A."/>
            <person name="Scheuner C."/>
            <person name="Sibirny A.A."/>
            <person name="Slot J.C."/>
            <person name="Stielow J.B."/>
            <person name="Sun H."/>
            <person name="Kurtzman C.P."/>
            <person name="Blackwell M."/>
            <person name="Grigoriev I.V."/>
            <person name="Jeffries T.W."/>
        </authorList>
    </citation>
    <scope>NUCLEOTIDE SEQUENCE [LARGE SCALE GENOMIC DNA]</scope>
    <source>
        <strain evidence="2">NRRL YB-2248</strain>
    </source>
</reference>
<sequence>MQAITQISKLSVNATATSLAPLAILSKRGFSSTIPKLFEKESESKAQALAASQTQPAAQPGSFKTFAQYRLLVVQSDPLSMQTKRTFSSPVIAKSSENDAKLRDLAKKIAYKEN</sequence>
<protein>
    <submittedName>
        <fullName evidence="1">Uncharacterized protein</fullName>
    </submittedName>
</protein>
<dbReference type="EMBL" id="KV453851">
    <property type="protein sequence ID" value="ODV85719.1"/>
    <property type="molecule type" value="Genomic_DNA"/>
</dbReference>
<keyword evidence="2" id="KW-1185">Reference proteome</keyword>
<evidence type="ECO:0000313" key="1">
    <source>
        <dbReference type="EMBL" id="ODV85719.1"/>
    </source>
</evidence>
<dbReference type="OrthoDB" id="4074932at2759"/>
<name>A0A1E4T1T9_9ASCO</name>
<gene>
    <name evidence="1" type="ORF">CANARDRAFT_27818</name>
</gene>
<organism evidence="1 2">
    <name type="scientific">[Candida] arabinofermentans NRRL YB-2248</name>
    <dbReference type="NCBI Taxonomy" id="983967"/>
    <lineage>
        <taxon>Eukaryota</taxon>
        <taxon>Fungi</taxon>
        <taxon>Dikarya</taxon>
        <taxon>Ascomycota</taxon>
        <taxon>Saccharomycotina</taxon>
        <taxon>Pichiomycetes</taxon>
        <taxon>Pichiales</taxon>
        <taxon>Pichiaceae</taxon>
        <taxon>Ogataea</taxon>
        <taxon>Ogataea/Candida clade</taxon>
    </lineage>
</organism>
<dbReference type="Proteomes" id="UP000094801">
    <property type="component" value="Unassembled WGS sequence"/>
</dbReference>
<proteinExistence type="predicted"/>